<evidence type="ECO:0000313" key="11">
    <source>
        <dbReference type="Proteomes" id="UP001307608"/>
    </source>
</evidence>
<dbReference type="SUPFAM" id="SSF53597">
    <property type="entry name" value="Dihydrofolate reductase-like"/>
    <property type="match status" value="1"/>
</dbReference>
<name>A0ABM8FFL0_9GAMM</name>
<comment type="similarity">
    <text evidence="2 8">Belongs to the dihydrofolate reductase family.</text>
</comment>
<evidence type="ECO:0000256" key="6">
    <source>
        <dbReference type="ARBA" id="ARBA00023002"/>
    </source>
</evidence>
<proteinExistence type="inferred from homology"/>
<evidence type="ECO:0000256" key="5">
    <source>
        <dbReference type="ARBA" id="ARBA00022857"/>
    </source>
</evidence>
<dbReference type="InterPro" id="IPR012259">
    <property type="entry name" value="DHFR"/>
</dbReference>
<comment type="pathway">
    <text evidence="1 8">Cofactor biosynthesis; tetrahydrofolate biosynthesis; 5,6,7,8-tetrahydrofolate from 7,8-dihydrofolate: step 1/1.</text>
</comment>
<evidence type="ECO:0000313" key="10">
    <source>
        <dbReference type="EMBL" id="BDX03866.1"/>
    </source>
</evidence>
<dbReference type="EMBL" id="AP027271">
    <property type="protein sequence ID" value="BDX03866.1"/>
    <property type="molecule type" value="Genomic_DNA"/>
</dbReference>
<comment type="catalytic activity">
    <reaction evidence="8">
        <text>(6S)-5,6,7,8-tetrahydrofolate + NADP(+) = 7,8-dihydrofolate + NADPH + H(+)</text>
        <dbReference type="Rhea" id="RHEA:15009"/>
        <dbReference type="ChEBI" id="CHEBI:15378"/>
        <dbReference type="ChEBI" id="CHEBI:57451"/>
        <dbReference type="ChEBI" id="CHEBI:57453"/>
        <dbReference type="ChEBI" id="CHEBI:57783"/>
        <dbReference type="ChEBI" id="CHEBI:58349"/>
        <dbReference type="EC" id="1.5.1.3"/>
    </reaction>
</comment>
<dbReference type="CDD" id="cd00209">
    <property type="entry name" value="DHFR"/>
    <property type="match status" value="1"/>
</dbReference>
<dbReference type="Proteomes" id="UP001307608">
    <property type="component" value="Chromosome"/>
</dbReference>
<dbReference type="InterPro" id="IPR001796">
    <property type="entry name" value="DHFR_dom"/>
</dbReference>
<evidence type="ECO:0000256" key="2">
    <source>
        <dbReference type="ARBA" id="ARBA00009539"/>
    </source>
</evidence>
<evidence type="ECO:0000256" key="3">
    <source>
        <dbReference type="ARBA" id="ARBA00012856"/>
    </source>
</evidence>
<dbReference type="Gene3D" id="3.40.430.10">
    <property type="entry name" value="Dihydrofolate Reductase, subunit A"/>
    <property type="match status" value="1"/>
</dbReference>
<evidence type="ECO:0000256" key="1">
    <source>
        <dbReference type="ARBA" id="ARBA00004903"/>
    </source>
</evidence>
<dbReference type="PANTHER" id="PTHR48069:SF3">
    <property type="entry name" value="DIHYDROFOLATE REDUCTASE"/>
    <property type="match status" value="1"/>
</dbReference>
<sequence length="175" mass="19487">MNEGKPMLSLIVAMSTNRTIGINNSLPWHLPNDLKYFKQATMGKPIVMGRKTFESIGKPLPGRRNIVISRDPAYQAEGIDVVTTLEEAISLGEDICLVNGQEEVMVIGGAQIYQLALERSDRLYITHVDADVKGDAFFPEVDWPSFTLIGEEAFAAEGPNPYDYRFSVYQRTSAE</sequence>
<accession>A0ABM8FFL0</accession>
<protein>
    <recommendedName>
        <fullName evidence="3 8">Dihydrofolate reductase</fullName>
        <ecNumber evidence="3 8">1.5.1.3</ecNumber>
    </recommendedName>
</protein>
<comment type="function">
    <text evidence="7 8">Key enzyme in folate metabolism. Catalyzes an essential reaction for de novo glycine and purine synthesis, and for DNA precursor synthesis.</text>
</comment>
<dbReference type="EC" id="1.5.1.3" evidence="3 8"/>
<dbReference type="PANTHER" id="PTHR48069">
    <property type="entry name" value="DIHYDROFOLATE REDUCTASE"/>
    <property type="match status" value="1"/>
</dbReference>
<evidence type="ECO:0000256" key="7">
    <source>
        <dbReference type="ARBA" id="ARBA00025067"/>
    </source>
</evidence>
<evidence type="ECO:0000256" key="8">
    <source>
        <dbReference type="PIRNR" id="PIRNR000194"/>
    </source>
</evidence>
<keyword evidence="6 8" id="KW-0560">Oxidoreductase</keyword>
<keyword evidence="11" id="KW-1185">Reference proteome</keyword>
<organism evidence="10 11">
    <name type="scientific">Marinomonas pontica</name>
    <dbReference type="NCBI Taxonomy" id="264739"/>
    <lineage>
        <taxon>Bacteria</taxon>
        <taxon>Pseudomonadati</taxon>
        <taxon>Pseudomonadota</taxon>
        <taxon>Gammaproteobacteria</taxon>
        <taxon>Oceanospirillales</taxon>
        <taxon>Oceanospirillaceae</taxon>
        <taxon>Marinomonas</taxon>
    </lineage>
</organism>
<keyword evidence="4 8" id="KW-0554">One-carbon metabolism</keyword>
<evidence type="ECO:0000256" key="4">
    <source>
        <dbReference type="ARBA" id="ARBA00022563"/>
    </source>
</evidence>
<keyword evidence="5 8" id="KW-0521">NADP</keyword>
<gene>
    <name evidence="10" type="primary">folA</name>
    <name evidence="10" type="ORF">MACH16_26140</name>
</gene>
<dbReference type="PIRSF" id="PIRSF000194">
    <property type="entry name" value="DHFR"/>
    <property type="match status" value="1"/>
</dbReference>
<reference evidence="10 11" key="1">
    <citation type="submission" date="2023-01" db="EMBL/GenBank/DDBJ databases">
        <title>Complete genome sequence of Marinomonas pontica strain 200518_36.</title>
        <authorList>
            <person name="Ueki S."/>
            <person name="Gajardo G."/>
            <person name="Maruyama F."/>
        </authorList>
    </citation>
    <scope>NUCLEOTIDE SEQUENCE [LARGE SCALE GENOMIC DNA]</scope>
    <source>
        <strain evidence="10 11">200518_36</strain>
    </source>
</reference>
<dbReference type="Pfam" id="PF00186">
    <property type="entry name" value="DHFR_1"/>
    <property type="match status" value="1"/>
</dbReference>
<dbReference type="InterPro" id="IPR024072">
    <property type="entry name" value="DHFR-like_dom_sf"/>
</dbReference>
<dbReference type="RefSeq" id="WP_420915702.1">
    <property type="nucleotide sequence ID" value="NZ_AP027271.1"/>
</dbReference>
<evidence type="ECO:0000259" key="9">
    <source>
        <dbReference type="PROSITE" id="PS51330"/>
    </source>
</evidence>
<feature type="domain" description="DHFR" evidence="9">
    <location>
        <begin position="7"/>
        <end position="171"/>
    </location>
</feature>
<dbReference type="PROSITE" id="PS51330">
    <property type="entry name" value="DHFR_2"/>
    <property type="match status" value="1"/>
</dbReference>
<dbReference type="PRINTS" id="PR00070">
    <property type="entry name" value="DHFR"/>
</dbReference>